<sequence>MVLSSSSDGAVAAACERARSLDIPSECLPPFGRVVITPAHHVSCNRILVNFYVGNPTTVKASAGRTPRMYIRLYDTVFWMNGGESEAVKVHARGDGSSSSLRLRR</sequence>
<accession>A0ABN8IP89</accession>
<dbReference type="EMBL" id="OW152815">
    <property type="protein sequence ID" value="CAH2062833.1"/>
    <property type="molecule type" value="Genomic_DNA"/>
</dbReference>
<keyword evidence="2" id="KW-1185">Reference proteome</keyword>
<organism evidence="1 2">
    <name type="scientific">Iphiclides podalirius</name>
    <name type="common">scarce swallowtail</name>
    <dbReference type="NCBI Taxonomy" id="110791"/>
    <lineage>
        <taxon>Eukaryota</taxon>
        <taxon>Metazoa</taxon>
        <taxon>Ecdysozoa</taxon>
        <taxon>Arthropoda</taxon>
        <taxon>Hexapoda</taxon>
        <taxon>Insecta</taxon>
        <taxon>Pterygota</taxon>
        <taxon>Neoptera</taxon>
        <taxon>Endopterygota</taxon>
        <taxon>Lepidoptera</taxon>
        <taxon>Glossata</taxon>
        <taxon>Ditrysia</taxon>
        <taxon>Papilionoidea</taxon>
        <taxon>Papilionidae</taxon>
        <taxon>Papilioninae</taxon>
        <taxon>Iphiclides</taxon>
    </lineage>
</organism>
<evidence type="ECO:0000313" key="2">
    <source>
        <dbReference type="Proteomes" id="UP000837857"/>
    </source>
</evidence>
<feature type="non-terminal residue" evidence="1">
    <location>
        <position position="1"/>
    </location>
</feature>
<reference evidence="1" key="1">
    <citation type="submission" date="2022-03" db="EMBL/GenBank/DDBJ databases">
        <authorList>
            <person name="Martin H S."/>
        </authorList>
    </citation>
    <scope>NUCLEOTIDE SEQUENCE</scope>
</reference>
<dbReference type="Proteomes" id="UP000837857">
    <property type="component" value="Chromosome 3"/>
</dbReference>
<proteinExistence type="predicted"/>
<evidence type="ECO:0000313" key="1">
    <source>
        <dbReference type="EMBL" id="CAH2062833.1"/>
    </source>
</evidence>
<name>A0ABN8IP89_9NEOP</name>
<protein>
    <submittedName>
        <fullName evidence="1">Uncharacterized protein</fullName>
    </submittedName>
</protein>
<gene>
    <name evidence="1" type="ORF">IPOD504_LOCUS12220</name>
</gene>